<evidence type="ECO:0000256" key="1">
    <source>
        <dbReference type="SAM" id="Phobius"/>
    </source>
</evidence>
<dbReference type="OrthoDB" id="8481923at2"/>
<evidence type="ECO:0000313" key="3">
    <source>
        <dbReference type="Proteomes" id="UP000481030"/>
    </source>
</evidence>
<dbReference type="Proteomes" id="UP000481030">
    <property type="component" value="Unassembled WGS sequence"/>
</dbReference>
<dbReference type="EMBL" id="WBOS01000025">
    <property type="protein sequence ID" value="KAB2328691.1"/>
    <property type="molecule type" value="Genomic_DNA"/>
</dbReference>
<keyword evidence="1" id="KW-1133">Transmembrane helix</keyword>
<keyword evidence="1" id="KW-0472">Membrane</keyword>
<keyword evidence="1" id="KW-0812">Transmembrane</keyword>
<accession>A0A6L3UZ48</accession>
<feature type="transmembrane region" description="Helical" evidence="1">
    <location>
        <begin position="51"/>
        <end position="69"/>
    </location>
</feature>
<comment type="caution">
    <text evidence="2">The sequence shown here is derived from an EMBL/GenBank/DDBJ whole genome shotgun (WGS) entry which is preliminary data.</text>
</comment>
<feature type="transmembrane region" description="Helical" evidence="1">
    <location>
        <begin position="151"/>
        <end position="170"/>
    </location>
</feature>
<proteinExistence type="predicted"/>
<keyword evidence="3" id="KW-1185">Reference proteome</keyword>
<reference evidence="2 3" key="1">
    <citation type="journal article" date="2016" name="Antonie Van Leeuwenhoek">
        <title>Bacillus depressus sp. nov., isolated from soil of a sunflower field.</title>
        <authorList>
            <person name="Wei X."/>
            <person name="Xin D."/>
            <person name="Xin Y."/>
            <person name="Zhang H."/>
            <person name="Wang T."/>
            <person name="Zhang J."/>
        </authorList>
    </citation>
    <scope>NUCLEOTIDE SEQUENCE [LARGE SCALE GENOMIC DNA]</scope>
    <source>
        <strain evidence="2 3">BZ1</strain>
    </source>
</reference>
<feature type="transmembrane region" description="Helical" evidence="1">
    <location>
        <begin position="215"/>
        <end position="239"/>
    </location>
</feature>
<evidence type="ECO:0000313" key="2">
    <source>
        <dbReference type="EMBL" id="KAB2328691.1"/>
    </source>
</evidence>
<protein>
    <submittedName>
        <fullName evidence="2">DUF4184 family protein</fullName>
    </submittedName>
</protein>
<dbReference type="AlphaFoldDB" id="A0A6L3UZ48"/>
<gene>
    <name evidence="2" type="ORF">F7731_24545</name>
</gene>
<dbReference type="Pfam" id="PF13803">
    <property type="entry name" value="DUF4184"/>
    <property type="match status" value="1"/>
</dbReference>
<feature type="transmembrane region" description="Helical" evidence="1">
    <location>
        <begin position="191"/>
        <end position="209"/>
    </location>
</feature>
<feature type="transmembrane region" description="Helical" evidence="1">
    <location>
        <begin position="98"/>
        <end position="118"/>
    </location>
</feature>
<dbReference type="RefSeq" id="WP_151537414.1">
    <property type="nucleotide sequence ID" value="NZ_WBOS01000025.1"/>
</dbReference>
<sequence length="254" mass="29054">MPLTLAHPAAVLPFSRNSKYVNFLAMVLGSMSPDFEYFLRGKPYGDIGHTFIGFVVFNLPIVVIAYLIYKTYIHRTLFSHLPSTLQDTYSQKTSSTKLLKVFVFLYSALFGMLTHVVWDSFTHLEGFMVSNLSILTNTVHIFDLNIPIFKFLQHGGTIVGIIAIIGYMYIRTTKNRYNGGRRTTPKQKLMYWGQIALLTTILFCLWYLIDKVSIESYGIIVVRIIDSALISLLIVSLYFKHFIIRAKIVDSLLK</sequence>
<organism evidence="2 3">
    <name type="scientific">Cytobacillus depressus</name>
    <dbReference type="NCBI Taxonomy" id="1602942"/>
    <lineage>
        <taxon>Bacteria</taxon>
        <taxon>Bacillati</taxon>
        <taxon>Bacillota</taxon>
        <taxon>Bacilli</taxon>
        <taxon>Bacillales</taxon>
        <taxon>Bacillaceae</taxon>
        <taxon>Cytobacillus</taxon>
    </lineage>
</organism>
<name>A0A6L3UZ48_9BACI</name>
<dbReference type="InterPro" id="IPR025238">
    <property type="entry name" value="DUF4184"/>
</dbReference>